<reference evidence="2 3" key="1">
    <citation type="journal article" date="2007" name="Genome Res.">
        <title>Genome characteristics of facultatively symbiotic Frankia sp. strains reflect host range and host plant biogeography.</title>
        <authorList>
            <person name="Normand P."/>
            <person name="Lapierre P."/>
            <person name="Tisa L.S."/>
            <person name="Gogarten J.P."/>
            <person name="Alloisio N."/>
            <person name="Bagnarol E."/>
            <person name="Bassi C.A."/>
            <person name="Berry A.M."/>
            <person name="Bickhart D.M."/>
            <person name="Choisne N."/>
            <person name="Couloux A."/>
            <person name="Cournoyer B."/>
            <person name="Cruveiller S."/>
            <person name="Daubin V."/>
            <person name="Demange N."/>
            <person name="Francino M.P."/>
            <person name="Goltsman E."/>
            <person name="Huang Y."/>
            <person name="Kopp O.R."/>
            <person name="Labarre L."/>
            <person name="Lapidus A."/>
            <person name="Lavire C."/>
            <person name="Marechal J."/>
            <person name="Martinez M."/>
            <person name="Mastronunzio J.E."/>
            <person name="Mullin B.C."/>
            <person name="Niemann J."/>
            <person name="Pujic P."/>
            <person name="Rawnsley T."/>
            <person name="Rouy Z."/>
            <person name="Schenowitz C."/>
            <person name="Sellstedt A."/>
            <person name="Tavares F."/>
            <person name="Tomkins J.P."/>
            <person name="Vallenet D."/>
            <person name="Valverde C."/>
            <person name="Wall L.G."/>
            <person name="Wang Y."/>
            <person name="Medigue C."/>
            <person name="Benson D.R."/>
        </authorList>
    </citation>
    <scope>NUCLEOTIDE SEQUENCE [LARGE SCALE GENOMIC DNA]</scope>
    <source>
        <strain evidence="3">DSM 45818 / CECT 9043 / CcI3</strain>
    </source>
</reference>
<gene>
    <name evidence="2" type="ordered locus">Francci3_1246</name>
</gene>
<dbReference type="Proteomes" id="UP000001937">
    <property type="component" value="Chromosome"/>
</dbReference>
<keyword evidence="3" id="KW-1185">Reference proteome</keyword>
<feature type="region of interest" description="Disordered" evidence="1">
    <location>
        <begin position="74"/>
        <end position="103"/>
    </location>
</feature>
<name>Q2JDL8_FRACC</name>
<organism evidence="2 3">
    <name type="scientific">Frankia casuarinae (strain DSM 45818 / CECT 9043 / HFP020203 / CcI3)</name>
    <dbReference type="NCBI Taxonomy" id="106370"/>
    <lineage>
        <taxon>Bacteria</taxon>
        <taxon>Bacillati</taxon>
        <taxon>Actinomycetota</taxon>
        <taxon>Actinomycetes</taxon>
        <taxon>Frankiales</taxon>
        <taxon>Frankiaceae</taxon>
        <taxon>Frankia</taxon>
    </lineage>
</organism>
<evidence type="ECO:0000256" key="1">
    <source>
        <dbReference type="SAM" id="MobiDB-lite"/>
    </source>
</evidence>
<feature type="compositionally biased region" description="Low complexity" evidence="1">
    <location>
        <begin position="1"/>
        <end position="18"/>
    </location>
</feature>
<evidence type="ECO:0000313" key="3">
    <source>
        <dbReference type="Proteomes" id="UP000001937"/>
    </source>
</evidence>
<feature type="region of interest" description="Disordered" evidence="1">
    <location>
        <begin position="1"/>
        <end position="20"/>
    </location>
</feature>
<dbReference type="EMBL" id="CP000249">
    <property type="protein sequence ID" value="ABD10624.1"/>
    <property type="molecule type" value="Genomic_DNA"/>
</dbReference>
<sequence length="103" mass="9395">MVGPAAEAPAVGATAGTGFPESAVCAGSTVGSGSRGDAGFAGAAGPAGVALAAGSVPAAGSVLSAVSSGVEPAAVGTGPAGDAVMRTSRADSSSDSLRHWIIK</sequence>
<accession>Q2JDL8</accession>
<protein>
    <submittedName>
        <fullName evidence="2">Uncharacterized protein</fullName>
    </submittedName>
</protein>
<evidence type="ECO:0000313" key="2">
    <source>
        <dbReference type="EMBL" id="ABD10624.1"/>
    </source>
</evidence>
<dbReference type="HOGENOM" id="CLU_2259662_0_0_11"/>
<proteinExistence type="predicted"/>
<dbReference type="KEGG" id="fra:Francci3_1246"/>
<dbReference type="AlphaFoldDB" id="Q2JDL8"/>